<evidence type="ECO:0000313" key="2">
    <source>
        <dbReference type="Proteomes" id="UP000198565"/>
    </source>
</evidence>
<dbReference type="PROSITE" id="PS51257">
    <property type="entry name" value="PROKAR_LIPOPROTEIN"/>
    <property type="match status" value="1"/>
</dbReference>
<sequence length="47" mass="5503">MKKIIDNRGEEHELMLIIATICSCLTFKKIGKLERYKNILKGTFTPY</sequence>
<dbReference type="RefSeq" id="WP_175495355.1">
    <property type="nucleotide sequence ID" value="NZ_FOTR01000003.1"/>
</dbReference>
<dbReference type="Proteomes" id="UP000198565">
    <property type="component" value="Unassembled WGS sequence"/>
</dbReference>
<dbReference type="AlphaFoldDB" id="A0A1I4JVI8"/>
<organism evidence="1 2">
    <name type="scientific">Gracilibacillus orientalis</name>
    <dbReference type="NCBI Taxonomy" id="334253"/>
    <lineage>
        <taxon>Bacteria</taxon>
        <taxon>Bacillati</taxon>
        <taxon>Bacillota</taxon>
        <taxon>Bacilli</taxon>
        <taxon>Bacillales</taxon>
        <taxon>Bacillaceae</taxon>
        <taxon>Gracilibacillus</taxon>
    </lineage>
</organism>
<proteinExistence type="predicted"/>
<evidence type="ECO:0000313" key="1">
    <source>
        <dbReference type="EMBL" id="SFL70605.1"/>
    </source>
</evidence>
<gene>
    <name evidence="1" type="ORF">SAMN04487943_103200</name>
</gene>
<name>A0A1I4JVI8_9BACI</name>
<protein>
    <submittedName>
        <fullName evidence="1">Uncharacterized protein</fullName>
    </submittedName>
</protein>
<reference evidence="2" key="1">
    <citation type="submission" date="2016-10" db="EMBL/GenBank/DDBJ databases">
        <authorList>
            <person name="Varghese N."/>
            <person name="Submissions S."/>
        </authorList>
    </citation>
    <scope>NUCLEOTIDE SEQUENCE [LARGE SCALE GENOMIC DNA]</scope>
    <source>
        <strain evidence="2">CGMCC 1.4250</strain>
    </source>
</reference>
<dbReference type="EMBL" id="FOTR01000003">
    <property type="protein sequence ID" value="SFL70605.1"/>
    <property type="molecule type" value="Genomic_DNA"/>
</dbReference>
<keyword evidence="2" id="KW-1185">Reference proteome</keyword>
<accession>A0A1I4JVI8</accession>